<dbReference type="Proteomes" id="UP000240880">
    <property type="component" value="Unassembled WGS sequence"/>
</dbReference>
<keyword evidence="1" id="KW-0812">Transmembrane</keyword>
<name>A0A2R6AAD9_9ARCH</name>
<evidence type="ECO:0000313" key="2">
    <source>
        <dbReference type="EMBL" id="PSN83374.1"/>
    </source>
</evidence>
<accession>A0A2R6AAD9</accession>
<dbReference type="EMBL" id="NEXC01000026">
    <property type="protein sequence ID" value="PSN83374.1"/>
    <property type="molecule type" value="Genomic_DNA"/>
</dbReference>
<sequence>MVTLRHFGVCATLISLGLVLLIYAFTLRADVFYSFFDFGLFLLIGGALLFAAKSEAQKEGVIKANTPFVALQKEDLD</sequence>
<reference evidence="2 3" key="1">
    <citation type="submission" date="2017-04" db="EMBL/GenBank/DDBJ databases">
        <title>Novel microbial lineages endemic to geothermal iron-oxide mats fill important gaps in the evolutionary history of Archaea.</title>
        <authorList>
            <person name="Jay Z.J."/>
            <person name="Beam J.P."/>
            <person name="Dlakic M."/>
            <person name="Rusch D.B."/>
            <person name="Kozubal M.A."/>
            <person name="Inskeep W.P."/>
        </authorList>
    </citation>
    <scope>NUCLEOTIDE SEQUENCE [LARGE SCALE GENOMIC DNA]</scope>
    <source>
        <strain evidence="2">OSP_D</strain>
    </source>
</reference>
<gene>
    <name evidence="2" type="ORF">B9Q01_05005</name>
</gene>
<keyword evidence="1" id="KW-0472">Membrane</keyword>
<proteinExistence type="predicted"/>
<evidence type="ECO:0000256" key="1">
    <source>
        <dbReference type="SAM" id="Phobius"/>
    </source>
</evidence>
<comment type="caution">
    <text evidence="2">The sequence shown here is derived from an EMBL/GenBank/DDBJ whole genome shotgun (WGS) entry which is preliminary data.</text>
</comment>
<feature type="transmembrane region" description="Helical" evidence="1">
    <location>
        <begin position="7"/>
        <end position="25"/>
    </location>
</feature>
<dbReference type="AlphaFoldDB" id="A0A2R6AAD9"/>
<organism evidence="2 3">
    <name type="scientific">Candidatus Marsarchaeota G1 archaeon OSP_D</name>
    <dbReference type="NCBI Taxonomy" id="1978155"/>
    <lineage>
        <taxon>Archaea</taxon>
        <taxon>Candidatus Marsarchaeota</taxon>
        <taxon>Candidatus Marsarchaeota group 1</taxon>
    </lineage>
</organism>
<protein>
    <submittedName>
        <fullName evidence="2">Uncharacterized protein</fullName>
    </submittedName>
</protein>
<keyword evidence="1" id="KW-1133">Transmembrane helix</keyword>
<feature type="transmembrane region" description="Helical" evidence="1">
    <location>
        <begin position="31"/>
        <end position="52"/>
    </location>
</feature>
<evidence type="ECO:0000313" key="3">
    <source>
        <dbReference type="Proteomes" id="UP000240880"/>
    </source>
</evidence>